<gene>
    <name evidence="1" type="ORF">FHX33_002666</name>
</gene>
<name>A0A7W4UX85_LEIAQ</name>
<dbReference type="EMBL" id="JACHVP010000002">
    <property type="protein sequence ID" value="MBB2967903.1"/>
    <property type="molecule type" value="Genomic_DNA"/>
</dbReference>
<organism evidence="1 2">
    <name type="scientific">Leifsonia aquatica</name>
    <name type="common">Corynebacterium aquaticum</name>
    <dbReference type="NCBI Taxonomy" id="144185"/>
    <lineage>
        <taxon>Bacteria</taxon>
        <taxon>Bacillati</taxon>
        <taxon>Actinomycetota</taxon>
        <taxon>Actinomycetes</taxon>
        <taxon>Micrococcales</taxon>
        <taxon>Microbacteriaceae</taxon>
        <taxon>Leifsonia</taxon>
    </lineage>
</organism>
<dbReference type="RefSeq" id="WP_021758588.1">
    <property type="nucleotide sequence ID" value="NZ_JACHVP010000002.1"/>
</dbReference>
<dbReference type="Proteomes" id="UP000538196">
    <property type="component" value="Unassembled WGS sequence"/>
</dbReference>
<evidence type="ECO:0000313" key="2">
    <source>
        <dbReference type="Proteomes" id="UP000538196"/>
    </source>
</evidence>
<reference evidence="1 2" key="1">
    <citation type="submission" date="2020-08" db="EMBL/GenBank/DDBJ databases">
        <title>Sequencing the genomes of 1000 actinobacteria strains.</title>
        <authorList>
            <person name="Klenk H.-P."/>
        </authorList>
    </citation>
    <scope>NUCLEOTIDE SEQUENCE [LARGE SCALE GENOMIC DNA]</scope>
    <source>
        <strain evidence="1 2">DSM 20146</strain>
    </source>
</reference>
<sequence>MTHESHFVDADSWVAAVDHVVGHPAARPILDETGMEPGTLLAVARVEAVRADAGGIALLSHEQLAECTGLPRATVLRARLALIELGLEHLATAPGAPGTIRRLLCLHCATA</sequence>
<proteinExistence type="predicted"/>
<keyword evidence="2" id="KW-1185">Reference proteome</keyword>
<evidence type="ECO:0000313" key="1">
    <source>
        <dbReference type="EMBL" id="MBB2967903.1"/>
    </source>
</evidence>
<dbReference type="AlphaFoldDB" id="A0A7W4UX85"/>
<comment type="caution">
    <text evidence="1">The sequence shown here is derived from an EMBL/GenBank/DDBJ whole genome shotgun (WGS) entry which is preliminary data.</text>
</comment>
<evidence type="ECO:0008006" key="3">
    <source>
        <dbReference type="Google" id="ProtNLM"/>
    </source>
</evidence>
<accession>A0A7W4UX85</accession>
<protein>
    <recommendedName>
        <fullName evidence="3">DNA-binding protein</fullName>
    </recommendedName>
</protein>